<dbReference type="GO" id="GO:0008782">
    <property type="term" value="F:adenosylhomocysteine nucleosidase activity"/>
    <property type="evidence" value="ECO:0007669"/>
    <property type="project" value="TreeGrafter"/>
</dbReference>
<dbReference type="Gene3D" id="3.40.50.1580">
    <property type="entry name" value="Nucleoside phosphorylase domain"/>
    <property type="match status" value="1"/>
</dbReference>
<evidence type="ECO:0000313" key="3">
    <source>
        <dbReference type="Proteomes" id="UP000305881"/>
    </source>
</evidence>
<keyword evidence="3" id="KW-1185">Reference proteome</keyword>
<dbReference type="InterPro" id="IPR000845">
    <property type="entry name" value="Nucleoside_phosphorylase_d"/>
</dbReference>
<dbReference type="GO" id="GO:0008930">
    <property type="term" value="F:methylthioadenosine nucleosidase activity"/>
    <property type="evidence" value="ECO:0007669"/>
    <property type="project" value="TreeGrafter"/>
</dbReference>
<dbReference type="AlphaFoldDB" id="A0A4P9UPX4"/>
<dbReference type="GO" id="GO:0009116">
    <property type="term" value="P:nucleoside metabolic process"/>
    <property type="evidence" value="ECO:0007669"/>
    <property type="project" value="InterPro"/>
</dbReference>
<dbReference type="OrthoDB" id="2374434at2"/>
<feature type="domain" description="Nucleoside phosphorylase" evidence="1">
    <location>
        <begin position="30"/>
        <end position="198"/>
    </location>
</feature>
<dbReference type="PANTHER" id="PTHR46832:SF1">
    <property type="entry name" value="5'-METHYLTHIOADENOSINE_S-ADENOSYLHOMOCYSTEINE NUCLEOSIDASE"/>
    <property type="match status" value="1"/>
</dbReference>
<accession>A0A4P9UPX4</accession>
<sequence>MITGIIAALPEELSTLTSAKPKKGCCHVIAENILIIQSGAGPKNAKQAAEQLLDQGAERLISWGCAAALAPGLRPGNLTLPEQLISDDLESIDIRSPWLAEMQTLLNPLNPVAHISLASSKTLVVTSMDKQEIHRKTGAAALDMESVAIAKIAKARRIDFLAIRSIADPADMSLPKAVAHALDQDGEVNIAKLLNHLIKHPLELPSLIQLGRHFHASQKTLKQAASIWLPSIVN</sequence>
<dbReference type="Pfam" id="PF01048">
    <property type="entry name" value="PNP_UDP_1"/>
    <property type="match status" value="1"/>
</dbReference>
<dbReference type="SUPFAM" id="SSF53167">
    <property type="entry name" value="Purine and uridine phosphorylases"/>
    <property type="match status" value="1"/>
</dbReference>
<protein>
    <submittedName>
        <fullName evidence="2">Phosphorylase</fullName>
    </submittedName>
</protein>
<dbReference type="Proteomes" id="UP000305881">
    <property type="component" value="Chromosome"/>
</dbReference>
<dbReference type="EMBL" id="CP035467">
    <property type="protein sequence ID" value="QCW83472.1"/>
    <property type="molecule type" value="Genomic_DNA"/>
</dbReference>
<name>A0A4P9UPX4_METBY</name>
<dbReference type="KEGG" id="mbur:EQU24_15375"/>
<dbReference type="PANTHER" id="PTHR46832">
    <property type="entry name" value="5'-METHYLTHIOADENOSINE/S-ADENOSYLHOMOCYSTEINE NUCLEOSIDASE"/>
    <property type="match status" value="1"/>
</dbReference>
<proteinExistence type="predicted"/>
<reference evidence="3" key="1">
    <citation type="journal article" date="2019" name="J. Bacteriol.">
        <title>A Mutagenic Screen Identifies a TonB-Dependent Receptor Required for the Lanthanide Metal Switch in the Type I Methanotroph 'Methylotuvimicrobium buryatense' 5GB1C.</title>
        <authorList>
            <person name="Groom J.D."/>
            <person name="Ford S.M."/>
            <person name="Pesesky M.W."/>
            <person name="Lidstrom M.E."/>
        </authorList>
    </citation>
    <scope>NUCLEOTIDE SEQUENCE [LARGE SCALE GENOMIC DNA]</scope>
    <source>
        <strain evidence="3">5GB1C</strain>
    </source>
</reference>
<evidence type="ECO:0000259" key="1">
    <source>
        <dbReference type="Pfam" id="PF01048"/>
    </source>
</evidence>
<dbReference type="CDD" id="cd17768">
    <property type="entry name" value="adenosylhopane_nucleosidase_HpnG-like"/>
    <property type="match status" value="1"/>
</dbReference>
<dbReference type="STRING" id="675511.GCA_000341735_04377"/>
<gene>
    <name evidence="2" type="ORF">EQU24_15375</name>
</gene>
<dbReference type="GO" id="GO:0019284">
    <property type="term" value="P:L-methionine salvage from S-adenosylmethionine"/>
    <property type="evidence" value="ECO:0007669"/>
    <property type="project" value="TreeGrafter"/>
</dbReference>
<dbReference type="GO" id="GO:0005829">
    <property type="term" value="C:cytosol"/>
    <property type="evidence" value="ECO:0007669"/>
    <property type="project" value="TreeGrafter"/>
</dbReference>
<dbReference type="InterPro" id="IPR035994">
    <property type="entry name" value="Nucleoside_phosphorylase_sf"/>
</dbReference>
<evidence type="ECO:0000313" key="2">
    <source>
        <dbReference type="EMBL" id="QCW83472.1"/>
    </source>
</evidence>
<dbReference type="RefSeq" id="WP_017842748.1">
    <property type="nucleotide sequence ID" value="NZ_CP035467.1"/>
</dbReference>
<organism evidence="2 3">
    <name type="scientific">Methylotuvimicrobium buryatense</name>
    <name type="common">Methylomicrobium buryatense</name>
    <dbReference type="NCBI Taxonomy" id="95641"/>
    <lineage>
        <taxon>Bacteria</taxon>
        <taxon>Pseudomonadati</taxon>
        <taxon>Pseudomonadota</taxon>
        <taxon>Gammaproteobacteria</taxon>
        <taxon>Methylococcales</taxon>
        <taxon>Methylococcaceae</taxon>
        <taxon>Methylotuvimicrobium</taxon>
    </lineage>
</organism>